<evidence type="ECO:0000313" key="3">
    <source>
        <dbReference type="Proteomes" id="UP000310477"/>
    </source>
</evidence>
<dbReference type="EMBL" id="SWBO01000007">
    <property type="protein sequence ID" value="TKB99373.1"/>
    <property type="molecule type" value="Genomic_DNA"/>
</dbReference>
<gene>
    <name evidence="2" type="ORF">FA045_12865</name>
</gene>
<dbReference type="AlphaFoldDB" id="A0A4U1C1B8"/>
<evidence type="ECO:0000256" key="1">
    <source>
        <dbReference type="SAM" id="Phobius"/>
    </source>
</evidence>
<reference evidence="2 3" key="1">
    <citation type="submission" date="2019-04" db="EMBL/GenBank/DDBJ databases">
        <title>Pedobacter sp. AR-2-6 sp. nov., isolated from Arctic soil.</title>
        <authorList>
            <person name="Dahal R.H."/>
            <person name="Kim D.-U."/>
        </authorList>
    </citation>
    <scope>NUCLEOTIDE SEQUENCE [LARGE SCALE GENOMIC DNA]</scope>
    <source>
        <strain evidence="2 3">AR-2-6</strain>
    </source>
</reference>
<keyword evidence="1" id="KW-0472">Membrane</keyword>
<sequence length="256" mass="29566">MIFQYIFFFLIYPAALYFSIYIGILYAKKRVKLNKVWKSIGLESSLVSIYSLLLSFSLVLSSNHAANRNHEIYAVADRLSVLVKKAKYYDEPLKQHLQTYLKSFFEIHDKNLKVNGFSTSRVVAEVIKIDQNLDKFLIQHQKTNAETSAEIDRILTHITNLRSSYIRLTENYNQSTPTLIIAILIVYSLLIGFLIGFMMNIENNQTFILAGIFFFISWVMVAAIWDQDHPNLGFIQPNYQSITDISSIFNSHLKGE</sequence>
<evidence type="ECO:0008006" key="4">
    <source>
        <dbReference type="Google" id="ProtNLM"/>
    </source>
</evidence>
<dbReference type="OrthoDB" id="662635at2"/>
<feature type="transmembrane region" description="Helical" evidence="1">
    <location>
        <begin position="206"/>
        <end position="225"/>
    </location>
</feature>
<evidence type="ECO:0000313" key="2">
    <source>
        <dbReference type="EMBL" id="TKB99373.1"/>
    </source>
</evidence>
<name>A0A4U1C1B8_9SPHI</name>
<comment type="caution">
    <text evidence="2">The sequence shown here is derived from an EMBL/GenBank/DDBJ whole genome shotgun (WGS) entry which is preliminary data.</text>
</comment>
<feature type="transmembrane region" description="Helical" evidence="1">
    <location>
        <begin position="6"/>
        <end position="27"/>
    </location>
</feature>
<organism evidence="2 3">
    <name type="scientific">Pedobacter cryotolerans</name>
    <dbReference type="NCBI Taxonomy" id="2571270"/>
    <lineage>
        <taxon>Bacteria</taxon>
        <taxon>Pseudomonadati</taxon>
        <taxon>Bacteroidota</taxon>
        <taxon>Sphingobacteriia</taxon>
        <taxon>Sphingobacteriales</taxon>
        <taxon>Sphingobacteriaceae</taxon>
        <taxon>Pedobacter</taxon>
    </lineage>
</organism>
<dbReference type="Proteomes" id="UP000310477">
    <property type="component" value="Unassembled WGS sequence"/>
</dbReference>
<protein>
    <recommendedName>
        <fullName evidence="4">DUF4239 domain-containing protein</fullName>
    </recommendedName>
</protein>
<feature type="transmembrane region" description="Helical" evidence="1">
    <location>
        <begin position="39"/>
        <end position="60"/>
    </location>
</feature>
<keyword evidence="3" id="KW-1185">Reference proteome</keyword>
<feature type="transmembrane region" description="Helical" evidence="1">
    <location>
        <begin position="179"/>
        <end position="199"/>
    </location>
</feature>
<keyword evidence="1" id="KW-1133">Transmembrane helix</keyword>
<accession>A0A4U1C1B8</accession>
<keyword evidence="1" id="KW-0812">Transmembrane</keyword>
<proteinExistence type="predicted"/>
<dbReference type="RefSeq" id="WP_136877493.1">
    <property type="nucleotide sequence ID" value="NZ_SWBO01000007.1"/>
</dbReference>